<gene>
    <name evidence="2" type="ORF">GIB67_013104</name>
</gene>
<organism evidence="2 3">
    <name type="scientific">Kingdonia uniflora</name>
    <dbReference type="NCBI Taxonomy" id="39325"/>
    <lineage>
        <taxon>Eukaryota</taxon>
        <taxon>Viridiplantae</taxon>
        <taxon>Streptophyta</taxon>
        <taxon>Embryophyta</taxon>
        <taxon>Tracheophyta</taxon>
        <taxon>Spermatophyta</taxon>
        <taxon>Magnoliopsida</taxon>
        <taxon>Ranunculales</taxon>
        <taxon>Circaeasteraceae</taxon>
        <taxon>Kingdonia</taxon>
    </lineage>
</organism>
<dbReference type="EMBL" id="JACGCM010000684">
    <property type="protein sequence ID" value="KAF6168722.1"/>
    <property type="molecule type" value="Genomic_DNA"/>
</dbReference>
<keyword evidence="3" id="KW-1185">Reference proteome</keyword>
<evidence type="ECO:0000313" key="2">
    <source>
        <dbReference type="EMBL" id="KAF6168722.1"/>
    </source>
</evidence>
<dbReference type="Proteomes" id="UP000541444">
    <property type="component" value="Unassembled WGS sequence"/>
</dbReference>
<comment type="caution">
    <text evidence="2">The sequence shown here is derived from an EMBL/GenBank/DDBJ whole genome shotgun (WGS) entry which is preliminary data.</text>
</comment>
<sequence>MLATPDSIIDIGPCHHWETLENLQIRIKECKMLDRNVSKFKRLVSLGTSSDSFPVAAWVNVLMKTTYDLHLEWCFGLKNVLQLNPKGKFYNLKTLHIHFCPEMEYVVNVKEPETMFPQLETLNLLQMKILKAIWNFLLQFGLSSSPISIQELDVVEFFSHLSPNLAL</sequence>
<evidence type="ECO:0000259" key="1">
    <source>
        <dbReference type="Pfam" id="PF23247"/>
    </source>
</evidence>
<proteinExistence type="predicted"/>
<reference evidence="2 3" key="1">
    <citation type="journal article" date="2020" name="IScience">
        <title>Genome Sequencing of the Endangered Kingdonia uniflora (Circaeasteraceae, Ranunculales) Reveals Potential Mechanisms of Evolutionary Specialization.</title>
        <authorList>
            <person name="Sun Y."/>
            <person name="Deng T."/>
            <person name="Zhang A."/>
            <person name="Moore M.J."/>
            <person name="Landis J.B."/>
            <person name="Lin N."/>
            <person name="Zhang H."/>
            <person name="Zhang X."/>
            <person name="Huang J."/>
            <person name="Zhang X."/>
            <person name="Sun H."/>
            <person name="Wang H."/>
        </authorList>
    </citation>
    <scope>NUCLEOTIDE SEQUENCE [LARGE SCALE GENOMIC DNA]</scope>
    <source>
        <strain evidence="2">TB1705</strain>
        <tissue evidence="2">Leaf</tissue>
    </source>
</reference>
<name>A0A7J7NP40_9MAGN</name>
<protein>
    <recommendedName>
        <fullName evidence="1">Disease resistance protein At4g27190-like leucine-rich repeats domain-containing protein</fullName>
    </recommendedName>
</protein>
<evidence type="ECO:0000313" key="3">
    <source>
        <dbReference type="Proteomes" id="UP000541444"/>
    </source>
</evidence>
<dbReference type="Pfam" id="PF23247">
    <property type="entry name" value="LRR_RPS2"/>
    <property type="match status" value="1"/>
</dbReference>
<dbReference type="AlphaFoldDB" id="A0A7J7NP40"/>
<dbReference type="InterPro" id="IPR057135">
    <property type="entry name" value="At4g27190-like_LRR"/>
</dbReference>
<feature type="domain" description="Disease resistance protein At4g27190-like leucine-rich repeats" evidence="1">
    <location>
        <begin position="68"/>
        <end position="135"/>
    </location>
</feature>
<accession>A0A7J7NP40</accession>